<dbReference type="Pfam" id="PF25297">
    <property type="entry name" value="DUF7878"/>
    <property type="match status" value="1"/>
</dbReference>
<evidence type="ECO:0000313" key="3">
    <source>
        <dbReference type="Proteomes" id="UP000603200"/>
    </source>
</evidence>
<keyword evidence="3" id="KW-1185">Reference proteome</keyword>
<dbReference type="RefSeq" id="WP_203842512.1">
    <property type="nucleotide sequence ID" value="NZ_BAAATV010000023.1"/>
</dbReference>
<dbReference type="Proteomes" id="UP000603200">
    <property type="component" value="Unassembled WGS sequence"/>
</dbReference>
<evidence type="ECO:0000259" key="1">
    <source>
        <dbReference type="Pfam" id="PF25297"/>
    </source>
</evidence>
<protein>
    <recommendedName>
        <fullName evidence="1">DUF7878 domain-containing protein</fullName>
    </recommendedName>
</protein>
<gene>
    <name evidence="2" type="ORF">Ahu01nite_086700</name>
</gene>
<evidence type="ECO:0000313" key="2">
    <source>
        <dbReference type="EMBL" id="GIE25568.1"/>
    </source>
</evidence>
<dbReference type="EMBL" id="BOMN01000123">
    <property type="protein sequence ID" value="GIE25568.1"/>
    <property type="molecule type" value="Genomic_DNA"/>
</dbReference>
<feature type="domain" description="DUF7878" evidence="1">
    <location>
        <begin position="13"/>
        <end position="119"/>
    </location>
</feature>
<name>A0ABQ4A4L4_9ACTN</name>
<comment type="caution">
    <text evidence="2">The sequence shown here is derived from an EMBL/GenBank/DDBJ whole genome shotgun (WGS) entry which is preliminary data.</text>
</comment>
<organism evidence="2 3">
    <name type="scientific">Winogradskya humida</name>
    <dbReference type="NCBI Taxonomy" id="113566"/>
    <lineage>
        <taxon>Bacteria</taxon>
        <taxon>Bacillati</taxon>
        <taxon>Actinomycetota</taxon>
        <taxon>Actinomycetes</taxon>
        <taxon>Micromonosporales</taxon>
        <taxon>Micromonosporaceae</taxon>
        <taxon>Winogradskya</taxon>
    </lineage>
</organism>
<reference evidence="2 3" key="1">
    <citation type="submission" date="2021-01" db="EMBL/GenBank/DDBJ databases">
        <title>Whole genome shotgun sequence of Actinoplanes humidus NBRC 14915.</title>
        <authorList>
            <person name="Komaki H."/>
            <person name="Tamura T."/>
        </authorList>
    </citation>
    <scope>NUCLEOTIDE SEQUENCE [LARGE SCALE GENOMIC DNA]</scope>
    <source>
        <strain evidence="2 3">NBRC 14915</strain>
    </source>
</reference>
<dbReference type="InterPro" id="IPR057200">
    <property type="entry name" value="DUF7878"/>
</dbReference>
<proteinExistence type="predicted"/>
<sequence>MEIAFRGIGAADLRGSTLADLLINVEADMEVRDGGEVLYAERLFPVAELARELKKWKGEAFPGDFAFESLSFGQAGAVTISQESRGWVVGSVFVPGKRSGPVSWGELLVGLDEFIANVRLGVESLGFDADAILGVRGGEVR</sequence>
<accession>A0ABQ4A4L4</accession>